<dbReference type="STRING" id="7375.A0A0L0CHZ4"/>
<dbReference type="FunFam" id="3.50.20.20:FF:000001">
    <property type="entry name" value="14 kDa phosphohistidine phosphatase"/>
    <property type="match status" value="1"/>
</dbReference>
<comment type="function">
    <text evidence="1">JanA and janB regulate somatic sex differentiation.</text>
</comment>
<evidence type="ECO:0000256" key="4">
    <source>
        <dbReference type="ARBA" id="ARBA00022928"/>
    </source>
</evidence>
<name>A0A0L0CHZ4_LUCCU</name>
<dbReference type="SUPFAM" id="SSF143724">
    <property type="entry name" value="PHP14-like"/>
    <property type="match status" value="1"/>
</dbReference>
<keyword evidence="3" id="KW-0221">Differentiation</keyword>
<evidence type="ECO:0000256" key="6">
    <source>
        <dbReference type="PIRSR" id="PIRSR607702-1"/>
    </source>
</evidence>
<dbReference type="PANTHER" id="PTHR12258">
    <property type="entry name" value="JANUS-A/JANUS-B"/>
    <property type="match status" value="1"/>
</dbReference>
<keyword evidence="9" id="KW-1185">Reference proteome</keyword>
<dbReference type="AlphaFoldDB" id="A0A0L0CHZ4"/>
<keyword evidence="4" id="KW-0726">Sexual differentiation</keyword>
<dbReference type="Pfam" id="PF05005">
    <property type="entry name" value="Ocnus"/>
    <property type="match status" value="1"/>
</dbReference>
<evidence type="ECO:0000256" key="5">
    <source>
        <dbReference type="ARBA" id="ARBA00068494"/>
    </source>
</evidence>
<sequence length="123" mass="13706">MVDAKLDAVPSVDIEEGIFKYVLIKVYGKESADGTEPSKLIVRGYGDCEWHSDIYERASTSCQGLGLDTECLGGGRIDHNPEAKRIKVYGYSQGYGKADHSESKKILLTKYKDYEIEISDEGY</sequence>
<dbReference type="GO" id="GO:0007548">
    <property type="term" value="P:sex differentiation"/>
    <property type="evidence" value="ECO:0007669"/>
    <property type="project" value="UniProtKB-KW"/>
</dbReference>
<dbReference type="GO" id="GO:0005829">
    <property type="term" value="C:cytosol"/>
    <property type="evidence" value="ECO:0007669"/>
    <property type="project" value="TreeGrafter"/>
</dbReference>
<dbReference type="GO" id="GO:0101006">
    <property type="term" value="F:protein histidine phosphatase activity"/>
    <property type="evidence" value="ECO:0007669"/>
    <property type="project" value="TreeGrafter"/>
</dbReference>
<feature type="active site" description="Proton acceptor" evidence="6">
    <location>
        <position position="51"/>
    </location>
</feature>
<evidence type="ECO:0000313" key="8">
    <source>
        <dbReference type="EMBL" id="KNC31832.1"/>
    </source>
</evidence>
<reference evidence="8 9" key="1">
    <citation type="journal article" date="2015" name="Nat. Commun.">
        <title>Lucilia cuprina genome unlocks parasitic fly biology to underpin future interventions.</title>
        <authorList>
            <person name="Anstead C.A."/>
            <person name="Korhonen P.K."/>
            <person name="Young N.D."/>
            <person name="Hall R.S."/>
            <person name="Jex A.R."/>
            <person name="Murali S.C."/>
            <person name="Hughes D.S."/>
            <person name="Lee S.F."/>
            <person name="Perry T."/>
            <person name="Stroehlein A.J."/>
            <person name="Ansell B.R."/>
            <person name="Breugelmans B."/>
            <person name="Hofmann A."/>
            <person name="Qu J."/>
            <person name="Dugan S."/>
            <person name="Lee S.L."/>
            <person name="Chao H."/>
            <person name="Dinh H."/>
            <person name="Han Y."/>
            <person name="Doddapaneni H.V."/>
            <person name="Worley K.C."/>
            <person name="Muzny D.M."/>
            <person name="Ioannidis P."/>
            <person name="Waterhouse R.M."/>
            <person name="Zdobnov E.M."/>
            <person name="James P.J."/>
            <person name="Bagnall N.H."/>
            <person name="Kotze A.C."/>
            <person name="Gibbs R.A."/>
            <person name="Richards S."/>
            <person name="Batterham P."/>
            <person name="Gasser R.B."/>
        </authorList>
    </citation>
    <scope>NUCLEOTIDE SEQUENCE [LARGE SCALE GENOMIC DNA]</scope>
    <source>
        <strain evidence="8 9">LS</strain>
        <tissue evidence="8">Full body</tissue>
    </source>
</reference>
<evidence type="ECO:0000256" key="3">
    <source>
        <dbReference type="ARBA" id="ARBA00022782"/>
    </source>
</evidence>
<evidence type="ECO:0000256" key="7">
    <source>
        <dbReference type="PIRSR" id="PIRSR607702-2"/>
    </source>
</evidence>
<dbReference type="Proteomes" id="UP000037069">
    <property type="component" value="Unassembled WGS sequence"/>
</dbReference>
<gene>
    <name evidence="8" type="ORF">FF38_12421</name>
</gene>
<evidence type="ECO:0000256" key="1">
    <source>
        <dbReference type="ARBA" id="ARBA00002508"/>
    </source>
</evidence>
<dbReference type="PANTHER" id="PTHR12258:SF5">
    <property type="entry name" value="BCDNA.GH02250-RELATED"/>
    <property type="match status" value="1"/>
</dbReference>
<evidence type="ECO:0000256" key="2">
    <source>
        <dbReference type="ARBA" id="ARBA00010971"/>
    </source>
</evidence>
<feature type="binding site" evidence="7">
    <location>
        <position position="20"/>
    </location>
    <ligand>
        <name>substrate</name>
    </ligand>
</feature>
<dbReference type="OrthoDB" id="10249612at2759"/>
<protein>
    <recommendedName>
        <fullName evidence="5">Sex-regulated protein janus-A</fullName>
    </recommendedName>
</protein>
<dbReference type="InterPro" id="IPR038596">
    <property type="entry name" value="Janus_sf"/>
</dbReference>
<comment type="caution">
    <text evidence="8">The sequence shown here is derived from an EMBL/GenBank/DDBJ whole genome shotgun (WGS) entry which is preliminary data.</text>
</comment>
<dbReference type="Gene3D" id="3.50.20.20">
    <property type="entry name" value="Janus/Ocnus"/>
    <property type="match status" value="1"/>
</dbReference>
<dbReference type="EMBL" id="JRES01000378">
    <property type="protein sequence ID" value="KNC31832.1"/>
    <property type="molecule type" value="Genomic_DNA"/>
</dbReference>
<proteinExistence type="inferred from homology"/>
<dbReference type="GO" id="GO:0030154">
    <property type="term" value="P:cell differentiation"/>
    <property type="evidence" value="ECO:0007669"/>
    <property type="project" value="UniProtKB-KW"/>
</dbReference>
<evidence type="ECO:0000313" key="9">
    <source>
        <dbReference type="Proteomes" id="UP000037069"/>
    </source>
</evidence>
<accession>A0A0L0CHZ4</accession>
<comment type="similarity">
    <text evidence="2">Belongs to the janus family.</text>
</comment>
<dbReference type="OMA" id="VRGYSWA"/>
<organism evidence="8 9">
    <name type="scientific">Lucilia cuprina</name>
    <name type="common">Green bottle fly</name>
    <name type="synonym">Australian sheep blowfly</name>
    <dbReference type="NCBI Taxonomy" id="7375"/>
    <lineage>
        <taxon>Eukaryota</taxon>
        <taxon>Metazoa</taxon>
        <taxon>Ecdysozoa</taxon>
        <taxon>Arthropoda</taxon>
        <taxon>Hexapoda</taxon>
        <taxon>Insecta</taxon>
        <taxon>Pterygota</taxon>
        <taxon>Neoptera</taxon>
        <taxon>Endopterygota</taxon>
        <taxon>Diptera</taxon>
        <taxon>Brachycera</taxon>
        <taxon>Muscomorpha</taxon>
        <taxon>Oestroidea</taxon>
        <taxon>Calliphoridae</taxon>
        <taxon>Luciliinae</taxon>
        <taxon>Lucilia</taxon>
    </lineage>
</organism>
<dbReference type="InterPro" id="IPR007702">
    <property type="entry name" value="Janus"/>
</dbReference>